<dbReference type="PROSITE" id="PS51257">
    <property type="entry name" value="PROKAR_LIPOPROTEIN"/>
    <property type="match status" value="1"/>
</dbReference>
<reference evidence="9 10" key="1">
    <citation type="journal article" date="2017" name="Chemistry">
        <title>Isolation, Biosynthesis and Chemical Modifications of Rubterolones A-F: Rare Tropolone Alkaloids from Actinomadura sp. 5-2.</title>
        <authorList>
            <person name="Guo H."/>
            <person name="Benndorf R."/>
            <person name="Leichnitz D."/>
            <person name="Klassen J.L."/>
            <person name="Vollmers J."/>
            <person name="Gorls H."/>
            <person name="Steinacker M."/>
            <person name="Weigel C."/>
            <person name="Dahse H.M."/>
            <person name="Kaster A.K."/>
            <person name="de Beer Z.W."/>
            <person name="Poulsen M."/>
            <person name="Beemelmanns C."/>
        </authorList>
    </citation>
    <scope>NUCLEOTIDE SEQUENCE [LARGE SCALE GENOMIC DNA]</scope>
    <source>
        <strain evidence="9 10">5-2</strain>
    </source>
</reference>
<dbReference type="EMBL" id="MTBP01000001">
    <property type="protein sequence ID" value="POM27090.1"/>
    <property type="molecule type" value="Genomic_DNA"/>
</dbReference>
<dbReference type="InterPro" id="IPR006311">
    <property type="entry name" value="TAT_signal"/>
</dbReference>
<dbReference type="InterPro" id="IPR045155">
    <property type="entry name" value="Beta-lactam_cat"/>
</dbReference>
<dbReference type="AlphaFoldDB" id="A0A2P4UPW6"/>
<dbReference type="EC" id="3.5.2.6" evidence="2 6"/>
<dbReference type="NCBIfam" id="NF033103">
    <property type="entry name" value="bla_class_A"/>
    <property type="match status" value="1"/>
</dbReference>
<dbReference type="GO" id="GO:0030655">
    <property type="term" value="P:beta-lactam antibiotic catabolic process"/>
    <property type="evidence" value="ECO:0007669"/>
    <property type="project" value="InterPro"/>
</dbReference>
<feature type="chain" id="PRO_5015171439" description="Beta-lactamase" evidence="7">
    <location>
        <begin position="25"/>
        <end position="315"/>
    </location>
</feature>
<evidence type="ECO:0000256" key="5">
    <source>
        <dbReference type="ARBA" id="ARBA00023251"/>
    </source>
</evidence>
<keyword evidence="4 6" id="KW-0378">Hydrolase</keyword>
<dbReference type="RefSeq" id="WP_103561957.1">
    <property type="nucleotide sequence ID" value="NZ_MTBP01000001.1"/>
</dbReference>
<sequence length="315" mass="32881" precursor="true">MQRSLRRRALLASSVLAASVALGAAGCDGSSAPAVPRAATTDAVPSVTGRIDALERSYAGRIGAFAVDTGNGRTVAHRADERFAFASTFKAALAAAVLHKARVSDPGLLHRRLHWTADDLLPNSPVTEKHITDGLTAAELCRAAITRSDNTAANVLLKQVGGPAGVTRYLRSLGDSVSRLDHNEPALNQWKPGQRQDTVTPAAIGRDLASVTVGRALAAPDRAQLNVWLRATVTGDARIRASVPGNWLVGDKTGTGSTYGTANDIAVVTPPGHAPLIIAIYTNRNDPKGDADESVIARTTTLLIEGLGLAPGHRP</sequence>
<evidence type="ECO:0000313" key="10">
    <source>
        <dbReference type="Proteomes" id="UP000242367"/>
    </source>
</evidence>
<name>A0A2P4UPW6_9ACTN</name>
<comment type="caution">
    <text evidence="9">The sequence shown here is derived from an EMBL/GenBank/DDBJ whole genome shotgun (WGS) entry which is preliminary data.</text>
</comment>
<evidence type="ECO:0000256" key="6">
    <source>
        <dbReference type="RuleBase" id="RU361140"/>
    </source>
</evidence>
<keyword evidence="10" id="KW-1185">Reference proteome</keyword>
<evidence type="ECO:0000256" key="2">
    <source>
        <dbReference type="ARBA" id="ARBA00012865"/>
    </source>
</evidence>
<feature type="signal peptide" evidence="7">
    <location>
        <begin position="1"/>
        <end position="24"/>
    </location>
</feature>
<dbReference type="GO" id="GO:0046677">
    <property type="term" value="P:response to antibiotic"/>
    <property type="evidence" value="ECO:0007669"/>
    <property type="project" value="UniProtKB-UniRule"/>
</dbReference>
<dbReference type="PANTHER" id="PTHR35333">
    <property type="entry name" value="BETA-LACTAMASE"/>
    <property type="match status" value="1"/>
</dbReference>
<accession>A0A2P4UPW6</accession>
<evidence type="ECO:0000256" key="3">
    <source>
        <dbReference type="ARBA" id="ARBA00018879"/>
    </source>
</evidence>
<keyword evidence="7" id="KW-0732">Signal</keyword>
<dbReference type="Gene3D" id="3.40.710.10">
    <property type="entry name" value="DD-peptidase/beta-lactamase superfamily"/>
    <property type="match status" value="1"/>
</dbReference>
<dbReference type="PROSITE" id="PS51318">
    <property type="entry name" value="TAT"/>
    <property type="match status" value="1"/>
</dbReference>
<gene>
    <name evidence="9" type="primary">bla</name>
    <name evidence="9" type="ORF">BTM25_14990</name>
</gene>
<organism evidence="9 10">
    <name type="scientific">Actinomadura rubteroloni</name>
    <dbReference type="NCBI Taxonomy" id="1926885"/>
    <lineage>
        <taxon>Bacteria</taxon>
        <taxon>Bacillati</taxon>
        <taxon>Actinomycetota</taxon>
        <taxon>Actinomycetes</taxon>
        <taxon>Streptosporangiales</taxon>
        <taxon>Thermomonosporaceae</taxon>
        <taxon>Actinomadura</taxon>
    </lineage>
</organism>
<dbReference type="SUPFAM" id="SSF56601">
    <property type="entry name" value="beta-lactamase/transpeptidase-like"/>
    <property type="match status" value="1"/>
</dbReference>
<evidence type="ECO:0000259" key="8">
    <source>
        <dbReference type="Pfam" id="PF13354"/>
    </source>
</evidence>
<dbReference type="PANTHER" id="PTHR35333:SF3">
    <property type="entry name" value="BETA-LACTAMASE-TYPE TRANSPEPTIDASE FOLD CONTAINING PROTEIN"/>
    <property type="match status" value="1"/>
</dbReference>
<dbReference type="Proteomes" id="UP000242367">
    <property type="component" value="Unassembled WGS sequence"/>
</dbReference>
<dbReference type="InterPro" id="IPR012338">
    <property type="entry name" value="Beta-lactam/transpept-like"/>
</dbReference>
<dbReference type="PROSITE" id="PS00146">
    <property type="entry name" value="BETA_LACTAMASE_A"/>
    <property type="match status" value="1"/>
</dbReference>
<dbReference type="InterPro" id="IPR000871">
    <property type="entry name" value="Beta-lactam_class-A"/>
</dbReference>
<evidence type="ECO:0000313" key="9">
    <source>
        <dbReference type="EMBL" id="POM27090.1"/>
    </source>
</evidence>
<protein>
    <recommendedName>
        <fullName evidence="3 6">Beta-lactamase</fullName>
        <ecNumber evidence="2 6">3.5.2.6</ecNumber>
    </recommendedName>
</protein>
<comment type="similarity">
    <text evidence="1 6">Belongs to the class-A beta-lactamase family.</text>
</comment>
<dbReference type="InterPro" id="IPR023650">
    <property type="entry name" value="Beta-lactam_class-A_AS"/>
</dbReference>
<evidence type="ECO:0000256" key="7">
    <source>
        <dbReference type="SAM" id="SignalP"/>
    </source>
</evidence>
<proteinExistence type="inferred from homology"/>
<evidence type="ECO:0000256" key="4">
    <source>
        <dbReference type="ARBA" id="ARBA00022801"/>
    </source>
</evidence>
<dbReference type="Pfam" id="PF13354">
    <property type="entry name" value="Beta-lactamase2"/>
    <property type="match status" value="1"/>
</dbReference>
<dbReference type="PRINTS" id="PR00118">
    <property type="entry name" value="BLACTAMASEA"/>
</dbReference>
<evidence type="ECO:0000256" key="1">
    <source>
        <dbReference type="ARBA" id="ARBA00009009"/>
    </source>
</evidence>
<comment type="catalytic activity">
    <reaction evidence="6">
        <text>a beta-lactam + H2O = a substituted beta-amino acid</text>
        <dbReference type="Rhea" id="RHEA:20401"/>
        <dbReference type="ChEBI" id="CHEBI:15377"/>
        <dbReference type="ChEBI" id="CHEBI:35627"/>
        <dbReference type="ChEBI" id="CHEBI:140347"/>
        <dbReference type="EC" id="3.5.2.6"/>
    </reaction>
</comment>
<feature type="domain" description="Beta-lactamase class A catalytic" evidence="8">
    <location>
        <begin position="65"/>
        <end position="282"/>
    </location>
</feature>
<keyword evidence="5 6" id="KW-0046">Antibiotic resistance</keyword>
<dbReference type="GO" id="GO:0008800">
    <property type="term" value="F:beta-lactamase activity"/>
    <property type="evidence" value="ECO:0007669"/>
    <property type="project" value="UniProtKB-UniRule"/>
</dbReference>